<dbReference type="PROSITE" id="PS51819">
    <property type="entry name" value="VOC"/>
    <property type="match status" value="1"/>
</dbReference>
<evidence type="ECO:0000313" key="3">
    <source>
        <dbReference type="Proteomes" id="UP000462152"/>
    </source>
</evidence>
<protein>
    <submittedName>
        <fullName evidence="2">VOC family protein</fullName>
    </submittedName>
</protein>
<dbReference type="EMBL" id="WOGT01000002">
    <property type="protein sequence ID" value="MUN54489.1"/>
    <property type="molecule type" value="Genomic_DNA"/>
</dbReference>
<organism evidence="2 3">
    <name type="scientific">Rothia koreensis</name>
    <dbReference type="NCBI Taxonomy" id="592378"/>
    <lineage>
        <taxon>Bacteria</taxon>
        <taxon>Bacillati</taxon>
        <taxon>Actinomycetota</taxon>
        <taxon>Actinomycetes</taxon>
        <taxon>Micrococcales</taxon>
        <taxon>Micrococcaceae</taxon>
        <taxon>Rothia</taxon>
    </lineage>
</organism>
<reference evidence="2 3" key="1">
    <citation type="submission" date="2019-12" db="EMBL/GenBank/DDBJ databases">
        <authorList>
            <person name="Li J."/>
            <person name="Shi Y."/>
            <person name="Xu G."/>
            <person name="Xiao D."/>
            <person name="Ran X."/>
        </authorList>
    </citation>
    <scope>NUCLEOTIDE SEQUENCE [LARGE SCALE GENOMIC DNA]</scope>
    <source>
        <strain evidence="2 3">JCM 15915</strain>
    </source>
</reference>
<evidence type="ECO:0000259" key="1">
    <source>
        <dbReference type="PROSITE" id="PS51819"/>
    </source>
</evidence>
<dbReference type="OrthoDB" id="1645442at2"/>
<evidence type="ECO:0000313" key="2">
    <source>
        <dbReference type="EMBL" id="MUN54489.1"/>
    </source>
</evidence>
<keyword evidence="3" id="KW-1185">Reference proteome</keyword>
<dbReference type="AlphaFoldDB" id="A0A7K1LH20"/>
<gene>
    <name evidence="2" type="ORF">GMA10_04560</name>
</gene>
<comment type="caution">
    <text evidence="2">The sequence shown here is derived from an EMBL/GenBank/DDBJ whole genome shotgun (WGS) entry which is preliminary data.</text>
</comment>
<dbReference type="InterPro" id="IPR029068">
    <property type="entry name" value="Glyas_Bleomycin-R_OHBP_Dase"/>
</dbReference>
<dbReference type="SUPFAM" id="SSF54593">
    <property type="entry name" value="Glyoxalase/Bleomycin resistance protein/Dihydroxybiphenyl dioxygenase"/>
    <property type="match status" value="1"/>
</dbReference>
<accession>A0A7K1LH20</accession>
<dbReference type="Pfam" id="PF18029">
    <property type="entry name" value="Glyoxalase_6"/>
    <property type="match status" value="1"/>
</dbReference>
<dbReference type="Proteomes" id="UP000462152">
    <property type="component" value="Unassembled WGS sequence"/>
</dbReference>
<dbReference type="InterPro" id="IPR041581">
    <property type="entry name" value="Glyoxalase_6"/>
</dbReference>
<sequence length="129" mass="14569">MKTVSSTVVFDTNDIETETAFWAALIGGEVDEEDRDDPHWRDILVGGELRVSVQYAEDHIPPTWPPEEGDQHQQVHVDFHVEPEDFEDACREALSLGATSIREPRDKNASHGFHVFADPSGHPFCICWV</sequence>
<dbReference type="InterPro" id="IPR037523">
    <property type="entry name" value="VOC_core"/>
</dbReference>
<feature type="domain" description="VOC" evidence="1">
    <location>
        <begin position="3"/>
        <end position="129"/>
    </location>
</feature>
<dbReference type="PANTHER" id="PTHR35908:SF1">
    <property type="entry name" value="CONSERVED PROTEIN"/>
    <property type="match status" value="1"/>
</dbReference>
<dbReference type="Gene3D" id="3.10.180.10">
    <property type="entry name" value="2,3-Dihydroxybiphenyl 1,2-Dioxygenase, domain 1"/>
    <property type="match status" value="1"/>
</dbReference>
<proteinExistence type="predicted"/>
<name>A0A7K1LH20_9MICC</name>
<dbReference type="PANTHER" id="PTHR35908">
    <property type="entry name" value="HYPOTHETICAL FUSION PROTEIN"/>
    <property type="match status" value="1"/>
</dbReference>